<dbReference type="GO" id="GO:0006302">
    <property type="term" value="P:double-strand break repair"/>
    <property type="evidence" value="ECO:0007669"/>
    <property type="project" value="TreeGrafter"/>
</dbReference>
<evidence type="ECO:0000256" key="8">
    <source>
        <dbReference type="PROSITE-ProRule" id="PRU00175"/>
    </source>
</evidence>
<evidence type="ECO:0000313" key="11">
    <source>
        <dbReference type="RefSeq" id="XP_012567451.1"/>
    </source>
</evidence>
<dbReference type="InterPro" id="IPR013083">
    <property type="entry name" value="Znf_RING/FYVE/PHD"/>
</dbReference>
<dbReference type="GO" id="GO:0005634">
    <property type="term" value="C:nucleus"/>
    <property type="evidence" value="ECO:0007669"/>
    <property type="project" value="UniProtKB-SubCell"/>
</dbReference>
<evidence type="ECO:0000256" key="7">
    <source>
        <dbReference type="ARBA" id="ARBA00023242"/>
    </source>
</evidence>
<dbReference type="InterPro" id="IPR001841">
    <property type="entry name" value="Znf_RING"/>
</dbReference>
<dbReference type="PROSITE" id="PS50089">
    <property type="entry name" value="ZF_RING_2"/>
    <property type="match status" value="1"/>
</dbReference>
<evidence type="ECO:0000256" key="1">
    <source>
        <dbReference type="ARBA" id="ARBA00000900"/>
    </source>
</evidence>
<dbReference type="Gene3D" id="3.30.40.10">
    <property type="entry name" value="Zinc/RING finger domain, C3HC4 (zinc finger)"/>
    <property type="match status" value="1"/>
</dbReference>
<evidence type="ECO:0000256" key="2">
    <source>
        <dbReference type="ARBA" id="ARBA00004123"/>
    </source>
</evidence>
<evidence type="ECO:0000259" key="9">
    <source>
        <dbReference type="PROSITE" id="PS50089"/>
    </source>
</evidence>
<keyword evidence="5" id="KW-0227">DNA damage</keyword>
<dbReference type="STRING" id="3827.A0A1S3DX72"/>
<dbReference type="AlphaFoldDB" id="A0A1S3DX72"/>
<sequence>MNTEGCGLSSTHSTTPPLCIDKLKEEFSCSICLDVFFEPTTTFCGHTFCRKCFLSSIDKYTLGFTCPLCRQQIRIEESCHVNVVLWNTIQLLYPHEVETKKAIIASQEANNMEICEENTHSLRLISIENMPMDLYLDLEALLRRLEAIGYQPPTNFFGA</sequence>
<gene>
    <name evidence="11" type="primary">LOC105851291</name>
</gene>
<dbReference type="InterPro" id="IPR051657">
    <property type="entry name" value="RNF168/RNF169_E3_ubiq-ligase"/>
</dbReference>
<keyword evidence="4" id="KW-0808">Transferase</keyword>
<dbReference type="SUPFAM" id="SSF57850">
    <property type="entry name" value="RING/U-box"/>
    <property type="match status" value="1"/>
</dbReference>
<reference evidence="11" key="2">
    <citation type="submission" date="2025-08" db="UniProtKB">
        <authorList>
            <consortium name="RefSeq"/>
        </authorList>
    </citation>
    <scope>IDENTIFICATION</scope>
    <source>
        <tissue evidence="11">Etiolated seedlings</tissue>
    </source>
</reference>
<keyword evidence="10" id="KW-1185">Reference proteome</keyword>
<dbReference type="GO" id="GO:0008270">
    <property type="term" value="F:zinc ion binding"/>
    <property type="evidence" value="ECO:0007669"/>
    <property type="project" value="UniProtKB-KW"/>
</dbReference>
<dbReference type="GO" id="GO:0035861">
    <property type="term" value="C:site of double-strand break"/>
    <property type="evidence" value="ECO:0007669"/>
    <property type="project" value="TreeGrafter"/>
</dbReference>
<dbReference type="Proteomes" id="UP000087171">
    <property type="component" value="Chromosome Ca1"/>
</dbReference>
<reference evidence="10" key="1">
    <citation type="journal article" date="2013" name="Nat. Biotechnol.">
        <title>Draft genome sequence of chickpea (Cicer arietinum) provides a resource for trait improvement.</title>
        <authorList>
            <person name="Varshney R.K."/>
            <person name="Song C."/>
            <person name="Saxena R.K."/>
            <person name="Azam S."/>
            <person name="Yu S."/>
            <person name="Sharpe A.G."/>
            <person name="Cannon S."/>
            <person name="Baek J."/>
            <person name="Rosen B.D."/>
            <person name="Tar'an B."/>
            <person name="Millan T."/>
            <person name="Zhang X."/>
            <person name="Ramsay L.D."/>
            <person name="Iwata A."/>
            <person name="Wang Y."/>
            <person name="Nelson W."/>
            <person name="Farmer A.D."/>
            <person name="Gaur P.M."/>
            <person name="Soderlund C."/>
            <person name="Penmetsa R.V."/>
            <person name="Xu C."/>
            <person name="Bharti A.K."/>
            <person name="He W."/>
            <person name="Winter P."/>
            <person name="Zhao S."/>
            <person name="Hane J.K."/>
            <person name="Carrasquilla-Garcia N."/>
            <person name="Condie J.A."/>
            <person name="Upadhyaya H.D."/>
            <person name="Luo M.C."/>
            <person name="Thudi M."/>
            <person name="Gowda C.L."/>
            <person name="Singh N.P."/>
            <person name="Lichtenzveig J."/>
            <person name="Gali K.K."/>
            <person name="Rubio J."/>
            <person name="Nadarajan N."/>
            <person name="Dolezel J."/>
            <person name="Bansal K.C."/>
            <person name="Xu X."/>
            <person name="Edwards D."/>
            <person name="Zhang G."/>
            <person name="Kahl G."/>
            <person name="Gil J."/>
            <person name="Singh K.B."/>
            <person name="Datta S.K."/>
            <person name="Jackson S.A."/>
            <person name="Wang J."/>
            <person name="Cook D.R."/>
        </authorList>
    </citation>
    <scope>NUCLEOTIDE SEQUENCE [LARGE SCALE GENOMIC DNA]</scope>
    <source>
        <strain evidence="10">cv. CDC Frontier</strain>
    </source>
</reference>
<dbReference type="EC" id="2.3.2.27" evidence="3"/>
<dbReference type="OrthoDB" id="6105938at2759"/>
<organism evidence="10 11">
    <name type="scientific">Cicer arietinum</name>
    <name type="common">Chickpea</name>
    <name type="synonym">Garbanzo</name>
    <dbReference type="NCBI Taxonomy" id="3827"/>
    <lineage>
        <taxon>Eukaryota</taxon>
        <taxon>Viridiplantae</taxon>
        <taxon>Streptophyta</taxon>
        <taxon>Embryophyta</taxon>
        <taxon>Tracheophyta</taxon>
        <taxon>Spermatophyta</taxon>
        <taxon>Magnoliopsida</taxon>
        <taxon>eudicotyledons</taxon>
        <taxon>Gunneridae</taxon>
        <taxon>Pentapetalae</taxon>
        <taxon>rosids</taxon>
        <taxon>fabids</taxon>
        <taxon>Fabales</taxon>
        <taxon>Fabaceae</taxon>
        <taxon>Papilionoideae</taxon>
        <taxon>50 kb inversion clade</taxon>
        <taxon>NPAAA clade</taxon>
        <taxon>Hologalegina</taxon>
        <taxon>IRL clade</taxon>
        <taxon>Cicereae</taxon>
        <taxon>Cicer</taxon>
    </lineage>
</organism>
<comment type="subcellular location">
    <subcellularLocation>
        <location evidence="2">Nucleus</location>
    </subcellularLocation>
</comment>
<evidence type="ECO:0000256" key="6">
    <source>
        <dbReference type="ARBA" id="ARBA00022786"/>
    </source>
</evidence>
<evidence type="ECO:0000313" key="10">
    <source>
        <dbReference type="Proteomes" id="UP000087171"/>
    </source>
</evidence>
<dbReference type="PANTHER" id="PTHR23328">
    <property type="entry name" value="RING-TYPE DOMAIN-CONTAINING PROTEIN"/>
    <property type="match status" value="1"/>
</dbReference>
<keyword evidence="7" id="KW-0539">Nucleus</keyword>
<accession>A0A1S3DX72</accession>
<evidence type="ECO:0000256" key="5">
    <source>
        <dbReference type="ARBA" id="ARBA00022763"/>
    </source>
</evidence>
<proteinExistence type="predicted"/>
<evidence type="ECO:0000256" key="3">
    <source>
        <dbReference type="ARBA" id="ARBA00012483"/>
    </source>
</evidence>
<dbReference type="SMART" id="SM00184">
    <property type="entry name" value="RING"/>
    <property type="match status" value="1"/>
</dbReference>
<keyword evidence="6" id="KW-0833">Ubl conjugation pathway</keyword>
<protein>
    <recommendedName>
        <fullName evidence="3">RING-type E3 ubiquitin transferase</fullName>
        <ecNumber evidence="3">2.3.2.27</ecNumber>
    </recommendedName>
</protein>
<keyword evidence="8" id="KW-0863">Zinc-finger</keyword>
<dbReference type="GO" id="GO:0061630">
    <property type="term" value="F:ubiquitin protein ligase activity"/>
    <property type="evidence" value="ECO:0007669"/>
    <property type="project" value="UniProtKB-EC"/>
</dbReference>
<keyword evidence="8" id="KW-0479">Metal-binding</keyword>
<keyword evidence="8" id="KW-0862">Zinc</keyword>
<dbReference type="GO" id="GO:0031491">
    <property type="term" value="F:nucleosome binding"/>
    <property type="evidence" value="ECO:0007669"/>
    <property type="project" value="TreeGrafter"/>
</dbReference>
<feature type="domain" description="RING-type" evidence="9">
    <location>
        <begin position="29"/>
        <end position="70"/>
    </location>
</feature>
<dbReference type="Pfam" id="PF13923">
    <property type="entry name" value="zf-C3HC4_2"/>
    <property type="match status" value="1"/>
</dbReference>
<dbReference type="PANTHER" id="PTHR23328:SF0">
    <property type="entry name" value="RING-TYPE DOMAIN-CONTAINING PROTEIN"/>
    <property type="match status" value="1"/>
</dbReference>
<name>A0A1S3DX72_CICAR</name>
<comment type="catalytic activity">
    <reaction evidence="1">
        <text>S-ubiquitinyl-[E2 ubiquitin-conjugating enzyme]-L-cysteine + [acceptor protein]-L-lysine = [E2 ubiquitin-conjugating enzyme]-L-cysteine + N(6)-ubiquitinyl-[acceptor protein]-L-lysine.</text>
        <dbReference type="EC" id="2.3.2.27"/>
    </reaction>
</comment>
<dbReference type="RefSeq" id="XP_012567451.1">
    <property type="nucleotide sequence ID" value="XM_012711997.1"/>
</dbReference>
<evidence type="ECO:0000256" key="4">
    <source>
        <dbReference type="ARBA" id="ARBA00022679"/>
    </source>
</evidence>